<organism evidence="2 3">
    <name type="scientific">Exiguobacterium profundum</name>
    <dbReference type="NCBI Taxonomy" id="307643"/>
    <lineage>
        <taxon>Bacteria</taxon>
        <taxon>Bacillati</taxon>
        <taxon>Bacillota</taxon>
        <taxon>Bacilli</taxon>
        <taxon>Bacillales</taxon>
        <taxon>Bacillales Family XII. Incertae Sedis</taxon>
        <taxon>Exiguobacterium</taxon>
    </lineage>
</organism>
<dbReference type="RefSeq" id="WP_275060089.1">
    <property type="nucleotide sequence ID" value="NZ_CP109617.1"/>
</dbReference>
<keyword evidence="1" id="KW-0812">Transmembrane</keyword>
<keyword evidence="1" id="KW-0472">Membrane</keyword>
<dbReference type="EMBL" id="CP109617">
    <property type="protein sequence ID" value="WED54939.1"/>
    <property type="molecule type" value="Genomic_DNA"/>
</dbReference>
<feature type="transmembrane region" description="Helical" evidence="1">
    <location>
        <begin position="55"/>
        <end position="74"/>
    </location>
</feature>
<feature type="transmembrane region" description="Helical" evidence="1">
    <location>
        <begin position="6"/>
        <end position="23"/>
    </location>
</feature>
<dbReference type="Proteomes" id="UP001219957">
    <property type="component" value="Chromosome"/>
</dbReference>
<keyword evidence="3" id="KW-1185">Reference proteome</keyword>
<proteinExistence type="predicted"/>
<accession>A0ABY8AYH5</accession>
<sequence>MKNMFYYLFFPYIVLMRILYRFIQTKGRMTVAMCLVSYPIWSLFLFDLIQWSTAIEFVIIMYVSNALYVPYFFFDTDVKRRRPNGYIPIEERHR</sequence>
<evidence type="ECO:0000313" key="3">
    <source>
        <dbReference type="Proteomes" id="UP001219957"/>
    </source>
</evidence>
<protein>
    <submittedName>
        <fullName evidence="2">Uncharacterized protein</fullName>
    </submittedName>
</protein>
<evidence type="ECO:0000313" key="2">
    <source>
        <dbReference type="EMBL" id="WED54939.1"/>
    </source>
</evidence>
<feature type="transmembrane region" description="Helical" evidence="1">
    <location>
        <begin position="30"/>
        <end position="49"/>
    </location>
</feature>
<keyword evidence="1" id="KW-1133">Transmembrane helix</keyword>
<name>A0ABY8AYH5_9BACL</name>
<evidence type="ECO:0000256" key="1">
    <source>
        <dbReference type="SAM" id="Phobius"/>
    </source>
</evidence>
<reference evidence="2 3" key="1">
    <citation type="submission" date="2022-10" db="EMBL/GenBank/DDBJ databases">
        <title>Complete genome sequence of Exiguobacterium profundum TSS-3 isolated from an extremely saline-alkaline spring located in Ixtapa, Chiapas-Mexico.</title>
        <authorList>
            <person name="Rincon-Rosales R."/>
            <person name="Rogel M.A."/>
            <person name="Rincon-Molina C.I."/>
            <person name="Guerrero G."/>
            <person name="Manzano-Gomez L.A."/>
            <person name="Lopez-Lopez A."/>
            <person name="Rincon Molina F.A."/>
            <person name="Martinez-Romero E."/>
        </authorList>
    </citation>
    <scope>NUCLEOTIDE SEQUENCE [LARGE SCALE GENOMIC DNA]</scope>
    <source>
        <strain evidence="2 3">TSS-3</strain>
    </source>
</reference>
<gene>
    <name evidence="2" type="ORF">OE059_13050</name>
</gene>